<name>A0A4P9ZNQ9_9FUNG</name>
<dbReference type="Proteomes" id="UP000268162">
    <property type="component" value="Unassembled WGS sequence"/>
</dbReference>
<gene>
    <name evidence="2" type="ORF">BJ085DRAFT_37143</name>
</gene>
<feature type="region of interest" description="Disordered" evidence="1">
    <location>
        <begin position="126"/>
        <end position="147"/>
    </location>
</feature>
<accession>A0A4P9ZNQ9</accession>
<evidence type="ECO:0000313" key="3">
    <source>
        <dbReference type="Proteomes" id="UP000268162"/>
    </source>
</evidence>
<evidence type="ECO:0000256" key="1">
    <source>
        <dbReference type="SAM" id="MobiDB-lite"/>
    </source>
</evidence>
<protein>
    <submittedName>
        <fullName evidence="2">Uncharacterized protein</fullName>
    </submittedName>
</protein>
<feature type="region of interest" description="Disordered" evidence="1">
    <location>
        <begin position="220"/>
        <end position="303"/>
    </location>
</feature>
<feature type="compositionally biased region" description="Polar residues" evidence="1">
    <location>
        <begin position="269"/>
        <end position="283"/>
    </location>
</feature>
<evidence type="ECO:0000313" key="2">
    <source>
        <dbReference type="EMBL" id="RKP34788.1"/>
    </source>
</evidence>
<sequence length="358" mass="38244">MWNQRRTSTGQYSSNDLPSMYLSGMMSGMESPPPASAEFLRADYHELGASRLFLVEKTGPLTTLEPTYQPTPGGGMPSGTDGAHLPATLKAPGPRRLSGARVAELPALLDGTPGLPAYQPSRWSHYTQAHGRDGSGQGPLYPDTRRRSSASSLALALSSSPSAWNIPSDITTAGTVRHSSGQGPLFPVVQPGAIPPAAPTNPRASTSSFLRIFTNFNTSGPQIPDHSMGYSDKLSTHLSGSDASGQNGRTMRTDASGRGLYTQEKENRSLSSISSSQTCVNSKTDSRPLPATPSQPTSMDGPNHFDIKGQPITTRCLNCQRSITTVFEKRIVSWLLDGCQCAHTPGQLLRIPSTQWYG</sequence>
<dbReference type="AlphaFoldDB" id="A0A4P9ZNQ9"/>
<reference evidence="3" key="1">
    <citation type="journal article" date="2018" name="Nat. Microbiol.">
        <title>Leveraging single-cell genomics to expand the fungal tree of life.</title>
        <authorList>
            <person name="Ahrendt S.R."/>
            <person name="Quandt C.A."/>
            <person name="Ciobanu D."/>
            <person name="Clum A."/>
            <person name="Salamov A."/>
            <person name="Andreopoulos B."/>
            <person name="Cheng J.F."/>
            <person name="Woyke T."/>
            <person name="Pelin A."/>
            <person name="Henrissat B."/>
            <person name="Reynolds N.K."/>
            <person name="Benny G.L."/>
            <person name="Smith M.E."/>
            <person name="James T.Y."/>
            <person name="Grigoriev I.V."/>
        </authorList>
    </citation>
    <scope>NUCLEOTIDE SEQUENCE [LARGE SCALE GENOMIC DNA]</scope>
    <source>
        <strain evidence="3">RSA 468</strain>
    </source>
</reference>
<organism evidence="2 3">
    <name type="scientific">Dimargaris cristalligena</name>
    <dbReference type="NCBI Taxonomy" id="215637"/>
    <lineage>
        <taxon>Eukaryota</taxon>
        <taxon>Fungi</taxon>
        <taxon>Fungi incertae sedis</taxon>
        <taxon>Zoopagomycota</taxon>
        <taxon>Kickxellomycotina</taxon>
        <taxon>Dimargaritomycetes</taxon>
        <taxon>Dimargaritales</taxon>
        <taxon>Dimargaritaceae</taxon>
        <taxon>Dimargaris</taxon>
    </lineage>
</organism>
<proteinExistence type="predicted"/>
<keyword evidence="3" id="KW-1185">Reference proteome</keyword>
<dbReference type="EMBL" id="ML003070">
    <property type="protein sequence ID" value="RKP34788.1"/>
    <property type="molecule type" value="Genomic_DNA"/>
</dbReference>
<feature type="compositionally biased region" description="Polar residues" evidence="1">
    <location>
        <begin position="236"/>
        <end position="250"/>
    </location>
</feature>